<protein>
    <submittedName>
        <fullName evidence="1">DUF523 domain-containing protein</fullName>
    </submittedName>
</protein>
<dbReference type="PANTHER" id="PTHR30087:SF1">
    <property type="entry name" value="HYPOTHETICAL CYTOSOLIC PROTEIN"/>
    <property type="match status" value="1"/>
</dbReference>
<dbReference type="EMBL" id="JBJUVG010000009">
    <property type="protein sequence ID" value="MFM9414067.1"/>
    <property type="molecule type" value="Genomic_DNA"/>
</dbReference>
<name>A0ABW9H0Y5_9FIRM</name>
<accession>A0ABW9H0Y5</accession>
<dbReference type="InterPro" id="IPR007553">
    <property type="entry name" value="2-thiour_desulf"/>
</dbReference>
<reference evidence="1 2" key="1">
    <citation type="journal article" date="2016" name="Int. J. Syst. Evol. Microbiol.">
        <title>Peptococcus simiae sp. nov., isolated from rhesus macaque faeces and emended description of the genus Peptococcus.</title>
        <authorList>
            <person name="Shkoporov A.N."/>
            <person name="Efimov B.A."/>
            <person name="Kondova I."/>
            <person name="Ouwerling B."/>
            <person name="Chaplin A.V."/>
            <person name="Shcherbakova V.A."/>
            <person name="Langermans J.A.M."/>
        </authorList>
    </citation>
    <scope>NUCLEOTIDE SEQUENCE [LARGE SCALE GENOMIC DNA]</scope>
    <source>
        <strain evidence="1 2">M108</strain>
    </source>
</reference>
<dbReference type="Pfam" id="PF04463">
    <property type="entry name" value="2-thiour_desulf"/>
    <property type="match status" value="1"/>
</dbReference>
<keyword evidence="2" id="KW-1185">Reference proteome</keyword>
<proteinExistence type="predicted"/>
<gene>
    <name evidence="1" type="ORF">ACKQTC_06780</name>
</gene>
<evidence type="ECO:0000313" key="1">
    <source>
        <dbReference type="EMBL" id="MFM9414067.1"/>
    </source>
</evidence>
<comment type="caution">
    <text evidence="1">The sequence shown here is derived from an EMBL/GenBank/DDBJ whole genome shotgun (WGS) entry which is preliminary data.</text>
</comment>
<dbReference type="RefSeq" id="WP_408977681.1">
    <property type="nucleotide sequence ID" value="NZ_JBJUVG010000009.1"/>
</dbReference>
<dbReference type="PANTHER" id="PTHR30087">
    <property type="entry name" value="INNER MEMBRANE PROTEIN"/>
    <property type="match status" value="1"/>
</dbReference>
<evidence type="ECO:0000313" key="2">
    <source>
        <dbReference type="Proteomes" id="UP001631949"/>
    </source>
</evidence>
<organism evidence="1 2">
    <name type="scientific">Peptococcus simiae</name>
    <dbReference type="NCBI Taxonomy" id="1643805"/>
    <lineage>
        <taxon>Bacteria</taxon>
        <taxon>Bacillati</taxon>
        <taxon>Bacillota</taxon>
        <taxon>Clostridia</taxon>
        <taxon>Eubacteriales</taxon>
        <taxon>Peptococcaceae</taxon>
        <taxon>Peptococcus</taxon>
    </lineage>
</organism>
<sequence length="199" mass="21139">MPGLTPLTASTCLPAATTSWRPGSWSWSPMVKPQDYSSDQDRQRTLARILAALPAGTPILVSACLLGEPCRYDGRDNGLPAVLALADRFILCPICPEVAGGLPIPRPPAERQGRAVRTAAGEDVTAAYRLGAAKALTLARDRGIRLAILKAKSPSCGRGQVYDGTFSRRLVPGDGVTSECLEAKGIRVFTEKDLPSQGR</sequence>
<dbReference type="Proteomes" id="UP001631949">
    <property type="component" value="Unassembled WGS sequence"/>
</dbReference>